<gene>
    <name evidence="3" type="ORF">N864_14825</name>
</gene>
<dbReference type="GO" id="GO:0003677">
    <property type="term" value="F:DNA binding"/>
    <property type="evidence" value="ECO:0007669"/>
    <property type="project" value="UniProtKB-KW"/>
</dbReference>
<organism evidence="3 4">
    <name type="scientific">Intrasporangium chromatireducens Q5-1</name>
    <dbReference type="NCBI Taxonomy" id="584657"/>
    <lineage>
        <taxon>Bacteria</taxon>
        <taxon>Bacillati</taxon>
        <taxon>Actinomycetota</taxon>
        <taxon>Actinomycetes</taxon>
        <taxon>Micrococcales</taxon>
        <taxon>Intrasporangiaceae</taxon>
        <taxon>Intrasporangium</taxon>
    </lineage>
</organism>
<dbReference type="PATRIC" id="fig|584657.3.peg.3847"/>
<dbReference type="Gene3D" id="3.40.50.10130">
    <property type="match status" value="1"/>
</dbReference>
<dbReference type="InterPro" id="IPR006166">
    <property type="entry name" value="ERCC4_domain"/>
</dbReference>
<evidence type="ECO:0000313" key="4">
    <source>
        <dbReference type="Proteomes" id="UP000019494"/>
    </source>
</evidence>
<dbReference type="InterPro" id="IPR055370">
    <property type="entry name" value="Lsr2_DNA-bd"/>
</dbReference>
<dbReference type="Pfam" id="PF02732">
    <property type="entry name" value="ERCC4"/>
    <property type="match status" value="1"/>
</dbReference>
<dbReference type="Pfam" id="PF23359">
    <property type="entry name" value="Lsr2_DNA-bd"/>
    <property type="match status" value="1"/>
</dbReference>
<name>W9GHG5_9MICO</name>
<feature type="domain" description="ERCC4" evidence="2">
    <location>
        <begin position="135"/>
        <end position="215"/>
    </location>
</feature>
<protein>
    <recommendedName>
        <fullName evidence="2">ERCC4 domain-containing protein</fullName>
    </recommendedName>
</protein>
<dbReference type="GO" id="GO:0006259">
    <property type="term" value="P:DNA metabolic process"/>
    <property type="evidence" value="ECO:0007669"/>
    <property type="project" value="UniProtKB-ARBA"/>
</dbReference>
<evidence type="ECO:0000259" key="2">
    <source>
        <dbReference type="SMART" id="SM00891"/>
    </source>
</evidence>
<proteinExistence type="predicted"/>
<comment type="caution">
    <text evidence="3">The sequence shown here is derived from an EMBL/GenBank/DDBJ whole genome shotgun (WGS) entry which is preliminary data.</text>
</comment>
<dbReference type="EMBL" id="AWQS01000281">
    <property type="protein sequence ID" value="EWT04273.1"/>
    <property type="molecule type" value="Genomic_DNA"/>
</dbReference>
<dbReference type="InterPro" id="IPR036625">
    <property type="entry name" value="E3-bd_dom_sf"/>
</dbReference>
<accession>W9GHG5</accession>
<dbReference type="InterPro" id="IPR011335">
    <property type="entry name" value="Restrct_endonuc-II-like"/>
</dbReference>
<dbReference type="AlphaFoldDB" id="W9GHG5"/>
<dbReference type="OrthoDB" id="9776021at2"/>
<dbReference type="SUPFAM" id="SSF52980">
    <property type="entry name" value="Restriction endonuclease-like"/>
    <property type="match status" value="1"/>
</dbReference>
<dbReference type="Proteomes" id="UP000019494">
    <property type="component" value="Unassembled WGS sequence"/>
</dbReference>
<sequence length="331" mass="36867">MPDDFLIARNPDEESSLPYLVRIPLGSNGIVLKVRETWPRTTKVYCHRADEWPVDAEVVERVPTRTCTRRGAAIELVLDRGRENRSQFVLTYVRGREAIFWQSARTTKQARPRVTLPTARAGGATRQADGPRELEILVDVHERYAWKFSGQQATTRLTPLSAGDYAVEVDGQVVAAVERKSLEDLSSSLLNGKLRYALTELSGIPRAAVVVEERYSRVFGLKHVRPAAIADAIAECQARYPSVPIIFAETRALAQEWTYRFLAAAAHEWRLEVGSKLRFGALPEAGPAPAAPPTTARVRAWAVEQGYAVSDRGRLRPEIWAAFEQAHRASG</sequence>
<reference evidence="4" key="1">
    <citation type="submission" date="2013-08" db="EMBL/GenBank/DDBJ databases">
        <title>Intrasporangium oryzae NRRL B-24470.</title>
        <authorList>
            <person name="Liu H."/>
            <person name="Wang G."/>
        </authorList>
    </citation>
    <scope>NUCLEOTIDE SEQUENCE [LARGE SCALE GENOMIC DNA]</scope>
    <source>
        <strain evidence="4">Q5-1</strain>
    </source>
</reference>
<dbReference type="Gene3D" id="4.10.320.10">
    <property type="entry name" value="E3-binding domain"/>
    <property type="match status" value="1"/>
</dbReference>
<dbReference type="SMART" id="SM00891">
    <property type="entry name" value="ERCC4"/>
    <property type="match status" value="1"/>
</dbReference>
<keyword evidence="1" id="KW-0238">DNA-binding</keyword>
<evidence type="ECO:0000256" key="1">
    <source>
        <dbReference type="ARBA" id="ARBA00023125"/>
    </source>
</evidence>
<dbReference type="GO" id="GO:0004518">
    <property type="term" value="F:nuclease activity"/>
    <property type="evidence" value="ECO:0007669"/>
    <property type="project" value="InterPro"/>
</dbReference>
<dbReference type="GO" id="GO:0016746">
    <property type="term" value="F:acyltransferase activity"/>
    <property type="evidence" value="ECO:0007669"/>
    <property type="project" value="InterPro"/>
</dbReference>
<evidence type="ECO:0000313" key="3">
    <source>
        <dbReference type="EMBL" id="EWT04273.1"/>
    </source>
</evidence>
<keyword evidence="4" id="KW-1185">Reference proteome</keyword>